<dbReference type="EMBL" id="CAJHJT010000001">
    <property type="protein sequence ID" value="CAD6992358.1"/>
    <property type="molecule type" value="Genomic_DNA"/>
</dbReference>
<name>A0A811U1W4_CERCA</name>
<sequence length="115" mass="12718">MTQTCGQQPKLQFIIISDCVKPHQSIRSAAQATLAQLQKRRSHTARSCASNVYLCPGNHKHSLLACNICIAYCCVATCNCKFNCTLQVREGNADDKRLELSSCPRISSICGCYIY</sequence>
<proteinExistence type="predicted"/>
<reference evidence="1" key="1">
    <citation type="submission" date="2020-11" db="EMBL/GenBank/DDBJ databases">
        <authorList>
            <person name="Whitehead M."/>
        </authorList>
    </citation>
    <scope>NUCLEOTIDE SEQUENCE</scope>
    <source>
        <strain evidence="1">EGII</strain>
    </source>
</reference>
<evidence type="ECO:0000313" key="2">
    <source>
        <dbReference type="Proteomes" id="UP000606786"/>
    </source>
</evidence>
<evidence type="ECO:0000313" key="1">
    <source>
        <dbReference type="EMBL" id="CAD6992358.1"/>
    </source>
</evidence>
<dbReference type="Proteomes" id="UP000606786">
    <property type="component" value="Unassembled WGS sequence"/>
</dbReference>
<accession>A0A811U1W4</accession>
<dbReference type="AlphaFoldDB" id="A0A811U1W4"/>
<gene>
    <name evidence="1" type="ORF">CCAP1982_LOCUS1222</name>
</gene>
<comment type="caution">
    <text evidence="1">The sequence shown here is derived from an EMBL/GenBank/DDBJ whole genome shotgun (WGS) entry which is preliminary data.</text>
</comment>
<keyword evidence="2" id="KW-1185">Reference proteome</keyword>
<protein>
    <submittedName>
        <fullName evidence="1">(Mediterranean fruit fly) hypothetical protein</fullName>
    </submittedName>
</protein>
<organism evidence="1 2">
    <name type="scientific">Ceratitis capitata</name>
    <name type="common">Mediterranean fruit fly</name>
    <name type="synonym">Tephritis capitata</name>
    <dbReference type="NCBI Taxonomy" id="7213"/>
    <lineage>
        <taxon>Eukaryota</taxon>
        <taxon>Metazoa</taxon>
        <taxon>Ecdysozoa</taxon>
        <taxon>Arthropoda</taxon>
        <taxon>Hexapoda</taxon>
        <taxon>Insecta</taxon>
        <taxon>Pterygota</taxon>
        <taxon>Neoptera</taxon>
        <taxon>Endopterygota</taxon>
        <taxon>Diptera</taxon>
        <taxon>Brachycera</taxon>
        <taxon>Muscomorpha</taxon>
        <taxon>Tephritoidea</taxon>
        <taxon>Tephritidae</taxon>
        <taxon>Ceratitis</taxon>
        <taxon>Ceratitis</taxon>
    </lineage>
</organism>